<dbReference type="Pfam" id="PF02984">
    <property type="entry name" value="Cyclin_C"/>
    <property type="match status" value="1"/>
</dbReference>
<comment type="similarity">
    <text evidence="2">Belongs to the cyclin family.</text>
</comment>
<dbReference type="PANTHER" id="PTHR47642">
    <property type="entry name" value="ATP-DEPENDENT DNA HELICASE"/>
    <property type="match status" value="1"/>
</dbReference>
<keyword evidence="3" id="KW-0227">DNA damage</keyword>
<dbReference type="GO" id="GO:0043139">
    <property type="term" value="F:5'-3' DNA helicase activity"/>
    <property type="evidence" value="ECO:0007669"/>
    <property type="project" value="UniProtKB-EC"/>
</dbReference>
<dbReference type="Pfam" id="PF20209">
    <property type="entry name" value="DUF6570"/>
    <property type="match status" value="1"/>
</dbReference>
<comment type="similarity">
    <text evidence="3">Belongs to the helicase family.</text>
</comment>
<evidence type="ECO:0000256" key="3">
    <source>
        <dbReference type="RuleBase" id="RU363044"/>
    </source>
</evidence>
<keyword evidence="3" id="KW-0067">ATP-binding</keyword>
<evidence type="ECO:0000259" key="5">
    <source>
        <dbReference type="SMART" id="SM00385"/>
    </source>
</evidence>
<keyword evidence="1 2" id="KW-0195">Cyclin</keyword>
<evidence type="ECO:0000256" key="4">
    <source>
        <dbReference type="SAM" id="MobiDB-lite"/>
    </source>
</evidence>
<dbReference type="InterPro" id="IPR013763">
    <property type="entry name" value="Cyclin-like_dom"/>
</dbReference>
<feature type="domain" description="Cyclin-like" evidence="5">
    <location>
        <begin position="1926"/>
        <end position="2007"/>
    </location>
</feature>
<comment type="cofactor">
    <cofactor evidence="3">
        <name>Mg(2+)</name>
        <dbReference type="ChEBI" id="CHEBI:18420"/>
    </cofactor>
</comment>
<evidence type="ECO:0000313" key="6">
    <source>
        <dbReference type="EMBL" id="KAE8255553.1"/>
    </source>
</evidence>
<dbReference type="InterPro" id="IPR004367">
    <property type="entry name" value="Cyclin_C-dom"/>
</dbReference>
<name>A0A8T8T5M8_9BASI</name>
<dbReference type="Proteomes" id="UP000077521">
    <property type="component" value="Unassembled WGS sequence"/>
</dbReference>
<dbReference type="EC" id="5.6.2.3" evidence="3"/>
<dbReference type="InterPro" id="IPR027417">
    <property type="entry name" value="P-loop_NTPase"/>
</dbReference>
<dbReference type="Pfam" id="PF05970">
    <property type="entry name" value="PIF1"/>
    <property type="match status" value="1"/>
</dbReference>
<proteinExistence type="inferred from homology"/>
<evidence type="ECO:0000256" key="1">
    <source>
        <dbReference type="ARBA" id="ARBA00023127"/>
    </source>
</evidence>
<dbReference type="PANTHER" id="PTHR47642:SF5">
    <property type="entry name" value="ATP-DEPENDENT DNA HELICASE"/>
    <property type="match status" value="1"/>
</dbReference>
<keyword evidence="3" id="KW-0347">Helicase</keyword>
<dbReference type="Pfam" id="PF14214">
    <property type="entry name" value="Helitron_like_N"/>
    <property type="match status" value="1"/>
</dbReference>
<dbReference type="InterPro" id="IPR046700">
    <property type="entry name" value="DUF6570"/>
</dbReference>
<dbReference type="InterPro" id="IPR051055">
    <property type="entry name" value="PIF1_helicase"/>
</dbReference>
<dbReference type="GO" id="GO:0016787">
    <property type="term" value="F:hydrolase activity"/>
    <property type="evidence" value="ECO:0007669"/>
    <property type="project" value="UniProtKB-KW"/>
</dbReference>
<dbReference type="SUPFAM" id="SSF52540">
    <property type="entry name" value="P-loop containing nucleoside triphosphate hydrolases"/>
    <property type="match status" value="2"/>
</dbReference>
<dbReference type="InterPro" id="IPR010285">
    <property type="entry name" value="DNA_helicase_pif1-like_DEAD"/>
</dbReference>
<organism evidence="6 7">
    <name type="scientific">Tilletia indica</name>
    <dbReference type="NCBI Taxonomy" id="43049"/>
    <lineage>
        <taxon>Eukaryota</taxon>
        <taxon>Fungi</taxon>
        <taxon>Dikarya</taxon>
        <taxon>Basidiomycota</taxon>
        <taxon>Ustilaginomycotina</taxon>
        <taxon>Exobasidiomycetes</taxon>
        <taxon>Tilletiales</taxon>
        <taxon>Tilletiaceae</taxon>
        <taxon>Tilletia</taxon>
    </lineage>
</organism>
<keyword evidence="3" id="KW-0378">Hydrolase</keyword>
<feature type="region of interest" description="Disordered" evidence="4">
    <location>
        <begin position="788"/>
        <end position="816"/>
    </location>
</feature>
<dbReference type="InterPro" id="IPR025476">
    <property type="entry name" value="Helitron_helicase-like"/>
</dbReference>
<dbReference type="EMBL" id="LWDF02000156">
    <property type="protein sequence ID" value="KAE8255553.1"/>
    <property type="molecule type" value="Genomic_DNA"/>
</dbReference>
<dbReference type="SMART" id="SM00385">
    <property type="entry name" value="CYCLIN"/>
    <property type="match status" value="2"/>
</dbReference>
<feature type="region of interest" description="Disordered" evidence="4">
    <location>
        <begin position="1000"/>
        <end position="1029"/>
    </location>
</feature>
<dbReference type="InterPro" id="IPR006671">
    <property type="entry name" value="Cyclin_N"/>
</dbReference>
<comment type="catalytic activity">
    <reaction evidence="3">
        <text>ATP + H2O = ADP + phosphate + H(+)</text>
        <dbReference type="Rhea" id="RHEA:13065"/>
        <dbReference type="ChEBI" id="CHEBI:15377"/>
        <dbReference type="ChEBI" id="CHEBI:15378"/>
        <dbReference type="ChEBI" id="CHEBI:30616"/>
        <dbReference type="ChEBI" id="CHEBI:43474"/>
        <dbReference type="ChEBI" id="CHEBI:456216"/>
        <dbReference type="EC" id="5.6.2.3"/>
    </reaction>
</comment>
<dbReference type="CDD" id="cd00043">
    <property type="entry name" value="CYCLIN_SF"/>
    <property type="match status" value="1"/>
</dbReference>
<comment type="caution">
    <text evidence="6">The sequence shown here is derived from an EMBL/GenBank/DDBJ whole genome shotgun (WGS) entry which is preliminary data.</text>
</comment>
<evidence type="ECO:0000313" key="7">
    <source>
        <dbReference type="Proteomes" id="UP000077521"/>
    </source>
</evidence>
<accession>A0A8T8T5M8</accession>
<dbReference type="GO" id="GO:0000723">
    <property type="term" value="P:telomere maintenance"/>
    <property type="evidence" value="ECO:0007669"/>
    <property type="project" value="InterPro"/>
</dbReference>
<keyword evidence="3" id="KW-0233">DNA recombination</keyword>
<protein>
    <recommendedName>
        <fullName evidence="3">ATP-dependent DNA helicase</fullName>
        <ecNumber evidence="3">5.6.2.3</ecNumber>
    </recommendedName>
</protein>
<keyword evidence="3" id="KW-0547">Nucleotide-binding</keyword>
<dbReference type="InterPro" id="IPR036915">
    <property type="entry name" value="Cyclin-like_sf"/>
</dbReference>
<gene>
    <name evidence="6" type="ORF">A4X13_0g2992</name>
</gene>
<dbReference type="Gene3D" id="3.40.50.300">
    <property type="entry name" value="P-loop containing nucleotide triphosphate hydrolases"/>
    <property type="match status" value="1"/>
</dbReference>
<dbReference type="GO" id="GO:0006310">
    <property type="term" value="P:DNA recombination"/>
    <property type="evidence" value="ECO:0007669"/>
    <property type="project" value="UniProtKB-KW"/>
</dbReference>
<keyword evidence="3" id="KW-0234">DNA repair</keyword>
<reference evidence="6" key="2">
    <citation type="journal article" date="2019" name="IMA Fungus">
        <title>Genome sequencing and comparison of five Tilletia species to identify candidate genes for the detection of regulated species infecting wheat.</title>
        <authorList>
            <person name="Nguyen H.D.T."/>
            <person name="Sultana T."/>
            <person name="Kesanakurti P."/>
            <person name="Hambleton S."/>
        </authorList>
    </citation>
    <scope>NUCLEOTIDE SEQUENCE</scope>
    <source>
        <strain evidence="6">DAOMC 236416</strain>
    </source>
</reference>
<evidence type="ECO:0000256" key="2">
    <source>
        <dbReference type="RuleBase" id="RU000383"/>
    </source>
</evidence>
<keyword evidence="7" id="KW-1185">Reference proteome</keyword>
<dbReference type="Pfam" id="PF00134">
    <property type="entry name" value="Cyclin_N"/>
    <property type="match status" value="1"/>
</dbReference>
<dbReference type="Gene3D" id="1.10.472.10">
    <property type="entry name" value="Cyclin-like"/>
    <property type="match status" value="2"/>
</dbReference>
<feature type="domain" description="Cyclin-like" evidence="5">
    <location>
        <begin position="1824"/>
        <end position="1919"/>
    </location>
</feature>
<dbReference type="GO" id="GO:0005524">
    <property type="term" value="F:ATP binding"/>
    <property type="evidence" value="ECO:0007669"/>
    <property type="project" value="UniProtKB-KW"/>
</dbReference>
<sequence length="2045" mass="227587">MIPADIFAASTTLHLRHFLVATCPRKGASRMNRPALVSLLLDTMAQDEVSSLQRASREPISNISSLGQYLPTVHRQMADRYGSFLQPYLSSVYRRTHPLLGVATAETQPAGTVMIECEETSAEEPSPWPQPIPSTTIDRCMEDFAEGTALAVGDTCAVCGRRTFNHDLLFTTRHLVCRRFPAAALDLSILTITDPHLLDRPAHHFKYGDPLLDGLALHHEGVRLKDGAAELAICGECHSAVTAHPPKLPALALANGNIRGFLPTHLQDVTWLEERLCAKYLASAYIVRLYDLTAPGAEEERPRVMKGHACAFPLNTGSTAAKLPWAVDGNAALLSCIVIGPRKPRMQDLRSVFKVRKNKVRDLLLYLSEHCKGYPQLSVDEAALKSLPDDDVPELIMRHVVYQSHQEVPSLFAKETAGLDVHPAELGDDTEDDPQARTFLEHHGLLDINGISVPAHKRSASALANATGTERPDLIIRHGTAFIEDYNNPDLFPGMFPTLFPWGTGGFEDKTRRTPLSFGLQAKYLLDLSDPMFRRHWSYVFIVANIKQRRAIHLGSRLMCQSRDFDRFSTLLHKLNPAVVERVSQHVARGGSLSTLSGDEVPIFSLLKKCELVSASVPGSKAVMTRARADIRAYIGKFGIFQLFLTLNPGPSHSPVFQIFFGDRTVTLDTRNPSLPTSKARASRVADDPVAASDYFHFHVNAVFQYLLGWDIRKKKSSPSGGIFGRLSAFYLVKEHSMRGQLHCHSLIWLEGGMNPSILRARMQTDEEFQQRYLQFFDDLLSHGYPPSVDIHEGPRPSNRKPRQERPPVPSDPDYSEQFEMDHALLAHEVQRHRCTFTCFKGGRQSCRFLFPHEVVAQSSFDPENNSINLRVQHPLINWHNPTLLVATRHNHDLKAVQSGKSGAAASSYITSYTTKSEETPANQISMINTVYERLGNVTTSDLDTRSLLSKCVMQFGRERQVHAQQAATYVRDLGDTEHSHDTTPMLSGNLGKVVHQMFGMPRDRDGPQDPEPGTVPAQQSDPDQMDIDVDDAQPAVHDQGVTGMMTLNHHGLAHQVQDYISRGSTLSDLCFYDFVQYVQLMRIPKVRNKNHHALDDKHPNFKTHLHRYTPARARGIPRSVGASFPRSDGSAGHGDAYCSIMMAHFVPFSIPNPLKLEAEDWETAFARTTFSTRAVQVMNNWAALTECDDARDADQLRRRKAEARTSMRVDATVAALGTGHDSSTADVDMEQLQAHRQQSSAETLKFASTLEQGGWFKVQPNVASSAEPFTASTTDFSRTARRTWASEQSVLEAKAKADLSIPTASHGILADQLMFDDNQDQDITTLDHTATFRNVPAPPTEQLHWSDRQPHDLLAALVTERGLTTSQALAFNIAGRCFFEQLHGIKSAPLRMLMHGEAGTGKTVVVRLLRELMDRFGKGNEIQFLAPTGKAASAIGGMTQHAAFGIDVHRRGMTTEEQQLAHQENQGKRMRFLQSSFAHIRWLFFDEVSMTSCEVFSDIDQALRIATQRLDEPFGGINVIFAGDLCQLPPVGAAPLYTTESRSSQPGEIRTKVGLGRLSWLFVDQVVEFTQQMRMADPEMAAALTRLRTRDCKDADAALFNNNVMHPIRDSEEGDANRQDMIVLASTNRTVRTLNERKAASQAASSSRHLVTSHAIDTTDVPMDRQTRASLLSYNGQGDTKVGMGRIPLYIGMPVIYRGPNKSVALGVTNGAFGTITGWHLKEDKYGLSTPVGAIVQFDSSATWSLTGLDKGSLPVYPTSSTFTYALQDEATSVRRISRRQLPLQPGFAMTVHSAQGITCKSGVVVDLRQGGFPAEKRTKVLEWVAKIHGRFSLQSEVLWLAANIFHRYISSGAGPTISPYHSGLTSLWVATKLEGHDRAHDYKLRHFARSIDNRGRTRRRMIEEEARILATLNYRLGGYVSPTFWVGHIAVVSGFEPFSLRIALVMVDTTVTQPCFSAWFPKELASVAVLIARKIWRQQPWSPAFVSASGFSEQELKDRANLLLSFLRSNDYVQSYMYRKYFVEAHHSISGLIRIWALDNTEI</sequence>
<dbReference type="SUPFAM" id="SSF47954">
    <property type="entry name" value="Cyclin-like"/>
    <property type="match status" value="2"/>
</dbReference>
<reference evidence="6" key="1">
    <citation type="submission" date="2016-04" db="EMBL/GenBank/DDBJ databases">
        <authorList>
            <person name="Nguyen H.D."/>
            <person name="Samba Siva P."/>
            <person name="Cullis J."/>
            <person name="Levesque C.A."/>
            <person name="Hambleton S."/>
        </authorList>
    </citation>
    <scope>NUCLEOTIDE SEQUENCE</scope>
    <source>
        <strain evidence="6">DAOMC 236416</strain>
    </source>
</reference>
<dbReference type="GO" id="GO:0006281">
    <property type="term" value="P:DNA repair"/>
    <property type="evidence" value="ECO:0007669"/>
    <property type="project" value="UniProtKB-KW"/>
</dbReference>